<protein>
    <recommendedName>
        <fullName evidence="8">Agouti domain-containing protein</fullName>
    </recommendedName>
</protein>
<feature type="chain" id="PRO_5017318462" description="Agouti domain-containing protein" evidence="7">
    <location>
        <begin position="17"/>
        <end position="109"/>
    </location>
</feature>
<evidence type="ECO:0000256" key="2">
    <source>
        <dbReference type="ARBA" id="ARBA00022525"/>
    </source>
</evidence>
<dbReference type="GO" id="GO:0005615">
    <property type="term" value="C:extracellular space"/>
    <property type="evidence" value="ECO:0007669"/>
    <property type="project" value="TreeGrafter"/>
</dbReference>
<reference evidence="10" key="2">
    <citation type="journal article" date="2014" name="Nat. Commun.">
        <title>The cavefish genome reveals candidate genes for eye loss.</title>
        <authorList>
            <person name="McGaugh S.E."/>
            <person name="Gross J.B."/>
            <person name="Aken B."/>
            <person name="Blin M."/>
            <person name="Borowsky R."/>
            <person name="Chalopin D."/>
            <person name="Hinaux H."/>
            <person name="Jeffery W.R."/>
            <person name="Keene A."/>
            <person name="Ma L."/>
            <person name="Minx P."/>
            <person name="Murphy D."/>
            <person name="O'Quin K.E."/>
            <person name="Retaux S."/>
            <person name="Rohner N."/>
            <person name="Searle S.M."/>
            <person name="Stahl B.A."/>
            <person name="Tabin C."/>
            <person name="Volff J.N."/>
            <person name="Yoshizawa M."/>
            <person name="Warren W.C."/>
        </authorList>
    </citation>
    <scope>NUCLEOTIDE SEQUENCE [LARGE SCALE GENOMIC DNA]</scope>
    <source>
        <strain evidence="10">female</strain>
    </source>
</reference>
<dbReference type="Gene3D" id="4.10.760.10">
    <property type="entry name" value="Agouti domain"/>
    <property type="match status" value="1"/>
</dbReference>
<dbReference type="GO" id="GO:2000253">
    <property type="term" value="P:positive regulation of feeding behavior"/>
    <property type="evidence" value="ECO:0007669"/>
    <property type="project" value="TreeGrafter"/>
</dbReference>
<sequence>MKIFLVWFCLVQAVLMMPSAQEITNLNSDMWNQGKPRTLFARRGAMEYHRLRTSNPHVNAVMTGPRCSRVSESCVPHSRCCDPCASCHCRFFNTVCYCWRLGHHCQKKT</sequence>
<evidence type="ECO:0000256" key="5">
    <source>
        <dbReference type="ARBA" id="ARBA00023157"/>
    </source>
</evidence>
<dbReference type="GeneTree" id="ENSGT00730000112562"/>
<dbReference type="AlphaFoldDB" id="A0A3B1KJ04"/>
<dbReference type="GO" id="GO:0008343">
    <property type="term" value="P:adult feeding behavior"/>
    <property type="evidence" value="ECO:0007669"/>
    <property type="project" value="TreeGrafter"/>
</dbReference>
<evidence type="ECO:0000256" key="3">
    <source>
        <dbReference type="ARBA" id="ARBA00022729"/>
    </source>
</evidence>
<organism evidence="9 10">
    <name type="scientific">Astyanax mexicanus</name>
    <name type="common">Blind cave fish</name>
    <name type="synonym">Astyanax fasciatus mexicanus</name>
    <dbReference type="NCBI Taxonomy" id="7994"/>
    <lineage>
        <taxon>Eukaryota</taxon>
        <taxon>Metazoa</taxon>
        <taxon>Chordata</taxon>
        <taxon>Craniata</taxon>
        <taxon>Vertebrata</taxon>
        <taxon>Euteleostomi</taxon>
        <taxon>Actinopterygii</taxon>
        <taxon>Neopterygii</taxon>
        <taxon>Teleostei</taxon>
        <taxon>Ostariophysi</taxon>
        <taxon>Characiformes</taxon>
        <taxon>Characoidei</taxon>
        <taxon>Acestrorhamphidae</taxon>
        <taxon>Acestrorhamphinae</taxon>
        <taxon>Astyanax</taxon>
    </lineage>
</organism>
<dbReference type="Bgee" id="ENSAMXG00000034076">
    <property type="expression patterns" value="Expressed in zone of skin and 9 other cell types or tissues"/>
</dbReference>
<feature type="signal peptide" evidence="7">
    <location>
        <begin position="1"/>
        <end position="16"/>
    </location>
</feature>
<dbReference type="STRING" id="7994.ENSAMXP00000054548"/>
<accession>A0A3B1KJ04</accession>
<dbReference type="InterPro" id="IPR007733">
    <property type="entry name" value="Agouti"/>
</dbReference>
<feature type="disulfide bond" evidence="6">
    <location>
        <begin position="80"/>
        <end position="98"/>
    </location>
</feature>
<dbReference type="GO" id="GO:0009755">
    <property type="term" value="P:hormone-mediated signaling pathway"/>
    <property type="evidence" value="ECO:0007669"/>
    <property type="project" value="InterPro"/>
</dbReference>
<dbReference type="SUPFAM" id="SSF57055">
    <property type="entry name" value="Agouti-related protein"/>
    <property type="match status" value="1"/>
</dbReference>
<keyword evidence="3 7" id="KW-0732">Signal</keyword>
<keyword evidence="10" id="KW-1185">Reference proteome</keyword>
<dbReference type="InterPro" id="IPR036836">
    <property type="entry name" value="Agouti_dom_sf"/>
</dbReference>
<evidence type="ECO:0000256" key="4">
    <source>
        <dbReference type="ARBA" id="ARBA00022854"/>
    </source>
</evidence>
<evidence type="ECO:0000256" key="6">
    <source>
        <dbReference type="PROSITE-ProRule" id="PRU00494"/>
    </source>
</evidence>
<keyword evidence="5 6" id="KW-1015">Disulfide bond</keyword>
<name>A0A3B1KJ04_ASTMX</name>
<feature type="disulfide bond" evidence="6">
    <location>
        <begin position="84"/>
        <end position="105"/>
    </location>
</feature>
<comment type="caution">
    <text evidence="6">Lacks conserved residue(s) required for the propagation of feature annotation.</text>
</comment>
<dbReference type="InParanoid" id="A0A3B1KJ04"/>
<dbReference type="PANTHER" id="PTHR16551">
    <property type="entry name" value="AGOUTI RELATED"/>
    <property type="match status" value="1"/>
</dbReference>
<keyword evidence="4" id="KW-0960">Knottin</keyword>
<evidence type="ECO:0000256" key="1">
    <source>
        <dbReference type="ARBA" id="ARBA00004613"/>
    </source>
</evidence>
<reference evidence="9" key="3">
    <citation type="submission" date="2025-08" db="UniProtKB">
        <authorList>
            <consortium name="Ensembl"/>
        </authorList>
    </citation>
    <scope>IDENTIFICATION</scope>
</reference>
<evidence type="ECO:0000313" key="10">
    <source>
        <dbReference type="Proteomes" id="UP000018467"/>
    </source>
</evidence>
<dbReference type="PANTHER" id="PTHR16551:SF5">
    <property type="entry name" value="AGOUTI-RELATED PEPTIDE 2"/>
    <property type="match status" value="1"/>
</dbReference>
<evidence type="ECO:0000256" key="7">
    <source>
        <dbReference type="SAM" id="SignalP"/>
    </source>
</evidence>
<dbReference type="Proteomes" id="UP000018467">
    <property type="component" value="Unassembled WGS sequence"/>
</dbReference>
<reference evidence="9" key="4">
    <citation type="submission" date="2025-09" db="UniProtKB">
        <authorList>
            <consortium name="Ensembl"/>
        </authorList>
    </citation>
    <scope>IDENTIFICATION</scope>
</reference>
<dbReference type="Pfam" id="PF05039">
    <property type="entry name" value="Agouti"/>
    <property type="match status" value="1"/>
</dbReference>
<evidence type="ECO:0000259" key="8">
    <source>
        <dbReference type="PROSITE" id="PS51150"/>
    </source>
</evidence>
<feature type="disulfide bond" evidence="6">
    <location>
        <begin position="89"/>
        <end position="96"/>
    </location>
</feature>
<dbReference type="GO" id="GO:0070996">
    <property type="term" value="F:type 1 melanocortin receptor binding"/>
    <property type="evidence" value="ECO:0007669"/>
    <property type="project" value="TreeGrafter"/>
</dbReference>
<dbReference type="SMART" id="SM00792">
    <property type="entry name" value="Agouti"/>
    <property type="match status" value="1"/>
</dbReference>
<evidence type="ECO:0000313" key="9">
    <source>
        <dbReference type="Ensembl" id="ENSAMXP00000054548.1"/>
    </source>
</evidence>
<feature type="domain" description="Agouti" evidence="8">
    <location>
        <begin position="67"/>
        <end position="105"/>
    </location>
</feature>
<keyword evidence="2" id="KW-0964">Secreted</keyword>
<dbReference type="PROSITE" id="PS51150">
    <property type="entry name" value="AGOUTI_2"/>
    <property type="match status" value="1"/>
</dbReference>
<dbReference type="GO" id="GO:0005184">
    <property type="term" value="F:neuropeptide hormone activity"/>
    <property type="evidence" value="ECO:0007669"/>
    <property type="project" value="TreeGrafter"/>
</dbReference>
<comment type="subcellular location">
    <subcellularLocation>
        <location evidence="1">Secreted</location>
    </subcellularLocation>
</comment>
<dbReference type="GO" id="GO:0007218">
    <property type="term" value="P:neuropeptide signaling pathway"/>
    <property type="evidence" value="ECO:0007669"/>
    <property type="project" value="TreeGrafter"/>
</dbReference>
<reference evidence="10" key="1">
    <citation type="submission" date="2013-03" db="EMBL/GenBank/DDBJ databases">
        <authorList>
            <person name="Jeffery W."/>
            <person name="Warren W."/>
            <person name="Wilson R.K."/>
        </authorList>
    </citation>
    <scope>NUCLEOTIDE SEQUENCE</scope>
    <source>
        <strain evidence="10">female</strain>
    </source>
</reference>
<proteinExistence type="predicted"/>
<dbReference type="InterPro" id="IPR027300">
    <property type="entry name" value="Agouti_dom"/>
</dbReference>
<dbReference type="Ensembl" id="ENSAMXT00000038799.1">
    <property type="protein sequence ID" value="ENSAMXP00000054548.1"/>
    <property type="gene ID" value="ENSAMXG00000034076.1"/>
</dbReference>